<proteinExistence type="inferred from homology"/>
<dbReference type="Pfam" id="PF13462">
    <property type="entry name" value="Thioredoxin_4"/>
    <property type="match status" value="1"/>
</dbReference>
<keyword evidence="4" id="KW-1185">Reference proteome</keyword>
<name>A0ABV6LZA9_9ACTN</name>
<dbReference type="InterPro" id="IPR012336">
    <property type="entry name" value="Thioredoxin-like_fold"/>
</dbReference>
<gene>
    <name evidence="3" type="ORF">ACFFIA_08820</name>
</gene>
<dbReference type="Gene3D" id="3.40.30.10">
    <property type="entry name" value="Glutaredoxin"/>
    <property type="match status" value="1"/>
</dbReference>
<dbReference type="PANTHER" id="PTHR13887:SF55">
    <property type="entry name" value="SLR0313 PROTEIN"/>
    <property type="match status" value="1"/>
</dbReference>
<evidence type="ECO:0000256" key="1">
    <source>
        <dbReference type="ARBA" id="ARBA00005791"/>
    </source>
</evidence>
<feature type="domain" description="Thioredoxin-like fold" evidence="2">
    <location>
        <begin position="18"/>
        <end position="179"/>
    </location>
</feature>
<dbReference type="PANTHER" id="PTHR13887">
    <property type="entry name" value="GLUTATHIONE S-TRANSFERASE KAPPA"/>
    <property type="match status" value="1"/>
</dbReference>
<protein>
    <submittedName>
        <fullName evidence="3">DsbA family protein</fullName>
    </submittedName>
</protein>
<dbReference type="EMBL" id="JBHLUH010000010">
    <property type="protein sequence ID" value="MFC0527761.1"/>
    <property type="molecule type" value="Genomic_DNA"/>
</dbReference>
<accession>A0ABV6LZA9</accession>
<evidence type="ECO:0000313" key="4">
    <source>
        <dbReference type="Proteomes" id="UP001589867"/>
    </source>
</evidence>
<comment type="similarity">
    <text evidence="1">Belongs to the thioredoxin family. DsbA subfamily.</text>
</comment>
<dbReference type="InterPro" id="IPR036249">
    <property type="entry name" value="Thioredoxin-like_sf"/>
</dbReference>
<reference evidence="3 4" key="1">
    <citation type="submission" date="2024-09" db="EMBL/GenBank/DDBJ databases">
        <authorList>
            <person name="Sun Q."/>
            <person name="Mori K."/>
        </authorList>
    </citation>
    <scope>NUCLEOTIDE SEQUENCE [LARGE SCALE GENOMIC DNA]</scope>
    <source>
        <strain evidence="3 4">TBRC 3947</strain>
    </source>
</reference>
<dbReference type="RefSeq" id="WP_377248325.1">
    <property type="nucleotide sequence ID" value="NZ_JBHLUH010000010.1"/>
</dbReference>
<evidence type="ECO:0000259" key="2">
    <source>
        <dbReference type="Pfam" id="PF13462"/>
    </source>
</evidence>
<evidence type="ECO:0000313" key="3">
    <source>
        <dbReference type="EMBL" id="MFC0527761.1"/>
    </source>
</evidence>
<dbReference type="Proteomes" id="UP001589867">
    <property type="component" value="Unassembled WGS sequence"/>
</dbReference>
<dbReference type="SUPFAM" id="SSF52833">
    <property type="entry name" value="Thioredoxin-like"/>
    <property type="match status" value="1"/>
</dbReference>
<organism evidence="3 4">
    <name type="scientific">Phytohabitans kaempferiae</name>
    <dbReference type="NCBI Taxonomy" id="1620943"/>
    <lineage>
        <taxon>Bacteria</taxon>
        <taxon>Bacillati</taxon>
        <taxon>Actinomycetota</taxon>
        <taxon>Actinomycetes</taxon>
        <taxon>Micromonosporales</taxon>
        <taxon>Micromonosporaceae</taxon>
    </lineage>
</organism>
<comment type="caution">
    <text evidence="3">The sequence shown here is derived from an EMBL/GenBank/DDBJ whole genome shotgun (WGS) entry which is preliminary data.</text>
</comment>
<sequence length="183" mass="20372">MDDPFRLTMSRLREPVSEEDHLLGSSYAPVTLVEYGDYQCPGSAVAHGVVREVLRQRPTKVAFVYRHFPLTDVHPYSEIAAEAAEAAAARGRFWQMHDWLFAHQDQLKPLQLALAVDRLGLDIERVGRAMGGHHYLARIRRDFGSGVRSGVASTPTFFVNGIRHDAPYSLEALLTAVDDAADT</sequence>